<keyword evidence="8 10" id="KW-0456">Lyase</keyword>
<evidence type="ECO:0000256" key="1">
    <source>
        <dbReference type="ARBA" id="ARBA00001633"/>
    </source>
</evidence>
<evidence type="ECO:0000256" key="8">
    <source>
        <dbReference type="ARBA" id="ARBA00023239"/>
    </source>
</evidence>
<reference evidence="10" key="1">
    <citation type="submission" date="2019-11" db="EMBL/GenBank/DDBJ databases">
        <authorList>
            <person name="Feng L."/>
        </authorList>
    </citation>
    <scope>NUCLEOTIDE SEQUENCE</scope>
    <source>
        <strain evidence="10">AodontolyticusLFYP35</strain>
    </source>
</reference>
<dbReference type="Pfam" id="PF00218">
    <property type="entry name" value="IGPS"/>
    <property type="match status" value="1"/>
</dbReference>
<dbReference type="UniPathway" id="UPA00035">
    <property type="reaction ID" value="UER00043"/>
</dbReference>
<evidence type="ECO:0000256" key="7">
    <source>
        <dbReference type="ARBA" id="ARBA00023141"/>
    </source>
</evidence>
<comment type="pathway">
    <text evidence="2">Amino-acid biosynthesis; L-tryptophan biosynthesis; L-tryptophan from chorismate: step 4/5.</text>
</comment>
<protein>
    <recommendedName>
        <fullName evidence="3">indole-3-glycerol-phosphate synthase</fullName>
        <ecNumber evidence="3">4.1.1.48</ecNumber>
    </recommendedName>
</protein>
<dbReference type="InterPro" id="IPR013785">
    <property type="entry name" value="Aldolase_TIM"/>
</dbReference>
<dbReference type="GO" id="GO:0000162">
    <property type="term" value="P:L-tryptophan biosynthetic process"/>
    <property type="evidence" value="ECO:0007669"/>
    <property type="project" value="UniProtKB-UniPathway"/>
</dbReference>
<keyword evidence="7" id="KW-0057">Aromatic amino acid biosynthesis</keyword>
<evidence type="ECO:0000259" key="9">
    <source>
        <dbReference type="Pfam" id="PF00218"/>
    </source>
</evidence>
<feature type="domain" description="Indole-3-glycerol phosphate synthase" evidence="9">
    <location>
        <begin position="5"/>
        <end position="255"/>
    </location>
</feature>
<keyword evidence="4" id="KW-0028">Amino-acid biosynthesis</keyword>
<dbReference type="InterPro" id="IPR011060">
    <property type="entry name" value="RibuloseP-bd_barrel"/>
</dbReference>
<dbReference type="AlphaFoldDB" id="A0A6N2TNL2"/>
<dbReference type="SUPFAM" id="SSF51366">
    <property type="entry name" value="Ribulose-phoshate binding barrel"/>
    <property type="match status" value="1"/>
</dbReference>
<dbReference type="EMBL" id="CACRSM010000002">
    <property type="protein sequence ID" value="VYT06539.1"/>
    <property type="molecule type" value="Genomic_DNA"/>
</dbReference>
<dbReference type="InterPro" id="IPR013798">
    <property type="entry name" value="Indole-3-glycerol_P_synth_dom"/>
</dbReference>
<evidence type="ECO:0000256" key="2">
    <source>
        <dbReference type="ARBA" id="ARBA00004696"/>
    </source>
</evidence>
<dbReference type="PANTHER" id="PTHR22854:SF2">
    <property type="entry name" value="INDOLE-3-GLYCEROL-PHOSPHATE SYNTHASE"/>
    <property type="match status" value="1"/>
</dbReference>
<dbReference type="EC" id="4.1.1.48" evidence="3"/>
<proteinExistence type="predicted"/>
<gene>
    <name evidence="10" type="primary">trpC</name>
    <name evidence="10" type="ORF">AOLFYP35_01428</name>
</gene>
<evidence type="ECO:0000256" key="3">
    <source>
        <dbReference type="ARBA" id="ARBA00012362"/>
    </source>
</evidence>
<organism evidence="10">
    <name type="scientific">Schaalia odontolytica</name>
    <dbReference type="NCBI Taxonomy" id="1660"/>
    <lineage>
        <taxon>Bacteria</taxon>
        <taxon>Bacillati</taxon>
        <taxon>Actinomycetota</taxon>
        <taxon>Actinomycetes</taxon>
        <taxon>Actinomycetales</taxon>
        <taxon>Actinomycetaceae</taxon>
        <taxon>Schaalia</taxon>
    </lineage>
</organism>
<evidence type="ECO:0000256" key="5">
    <source>
        <dbReference type="ARBA" id="ARBA00022793"/>
    </source>
</evidence>
<dbReference type="GO" id="GO:0004640">
    <property type="term" value="F:phosphoribosylanthranilate isomerase activity"/>
    <property type="evidence" value="ECO:0007669"/>
    <property type="project" value="TreeGrafter"/>
</dbReference>
<sequence>MLRLDEVIANIQRQRALREEHLSLDDLKRQCENVPDPLRHPEEFLRSDGATAVIAEIKRASPWGVYSTVDDPAPLAQAFECGGAAMLSVVTESSYFHGQYSDLARVKAVTTSPVLCKDIILSAYQLFEARRNGADVVLLIAQLLSQAALNGLFERAQSLGMGVLVETHSRLDALRALEAGALMIGVNARDLASGYVDRHVIDEVIDVVPSGVLAIAESGVRGPRDVFEYARAGADAVLVGEALMRSDNPEELVAEMVSAGHHPSLLADRRMRIREAHRGSDGSWSDTRRE</sequence>
<accession>A0A6N2TNL2</accession>
<dbReference type="CDD" id="cd00331">
    <property type="entry name" value="IGPS"/>
    <property type="match status" value="1"/>
</dbReference>
<keyword evidence="6" id="KW-0822">Tryptophan biosynthesis</keyword>
<keyword evidence="5" id="KW-0210">Decarboxylase</keyword>
<name>A0A6N2TNL2_9ACTO</name>
<dbReference type="InterPro" id="IPR045186">
    <property type="entry name" value="Indole-3-glycerol_P_synth"/>
</dbReference>
<evidence type="ECO:0000313" key="10">
    <source>
        <dbReference type="EMBL" id="VYT06539.1"/>
    </source>
</evidence>
<dbReference type="Gene3D" id="3.20.20.70">
    <property type="entry name" value="Aldolase class I"/>
    <property type="match status" value="1"/>
</dbReference>
<dbReference type="GO" id="GO:0004425">
    <property type="term" value="F:indole-3-glycerol-phosphate synthase activity"/>
    <property type="evidence" value="ECO:0007669"/>
    <property type="project" value="UniProtKB-EC"/>
</dbReference>
<evidence type="ECO:0000256" key="6">
    <source>
        <dbReference type="ARBA" id="ARBA00022822"/>
    </source>
</evidence>
<evidence type="ECO:0000256" key="4">
    <source>
        <dbReference type="ARBA" id="ARBA00022605"/>
    </source>
</evidence>
<comment type="catalytic activity">
    <reaction evidence="1">
        <text>1-(2-carboxyphenylamino)-1-deoxy-D-ribulose 5-phosphate + H(+) = (1S,2R)-1-C-(indol-3-yl)glycerol 3-phosphate + CO2 + H2O</text>
        <dbReference type="Rhea" id="RHEA:23476"/>
        <dbReference type="ChEBI" id="CHEBI:15377"/>
        <dbReference type="ChEBI" id="CHEBI:15378"/>
        <dbReference type="ChEBI" id="CHEBI:16526"/>
        <dbReference type="ChEBI" id="CHEBI:58613"/>
        <dbReference type="ChEBI" id="CHEBI:58866"/>
        <dbReference type="EC" id="4.1.1.48"/>
    </reaction>
</comment>
<dbReference type="PANTHER" id="PTHR22854">
    <property type="entry name" value="TRYPTOPHAN BIOSYNTHESIS PROTEIN"/>
    <property type="match status" value="1"/>
</dbReference>